<comment type="caution">
    <text evidence="9">The sequence shown here is derived from an EMBL/GenBank/DDBJ whole genome shotgun (WGS) entry which is preliminary data.</text>
</comment>
<dbReference type="Proteomes" id="UP000194761">
    <property type="component" value="Unassembled WGS sequence"/>
</dbReference>
<dbReference type="InterPro" id="IPR044068">
    <property type="entry name" value="CB"/>
</dbReference>
<keyword evidence="4" id="KW-0233">DNA recombination</keyword>
<dbReference type="PROSITE" id="PS51900">
    <property type="entry name" value="CB"/>
    <property type="match status" value="1"/>
</dbReference>
<proteinExistence type="inferred from homology"/>
<dbReference type="InterPro" id="IPR004107">
    <property type="entry name" value="Integrase_SAM-like_N"/>
</dbReference>
<dbReference type="GO" id="GO:0015074">
    <property type="term" value="P:DNA integration"/>
    <property type="evidence" value="ECO:0007669"/>
    <property type="project" value="UniProtKB-KW"/>
</dbReference>
<evidence type="ECO:0000256" key="4">
    <source>
        <dbReference type="ARBA" id="ARBA00023172"/>
    </source>
</evidence>
<dbReference type="AlphaFoldDB" id="A0A243QQC4"/>
<evidence type="ECO:0000259" key="8">
    <source>
        <dbReference type="PROSITE" id="PS51900"/>
    </source>
</evidence>
<dbReference type="InterPro" id="IPR058717">
    <property type="entry name" value="Phage_L5_Integrase_N"/>
</dbReference>
<sequence>MAKGNHRRFGNIRQLPPGRFQASYLGPDGRRRMAPETYERKGDAERALTLIEARMISGEWTDPDRGKIKLQDYAETWISQRPGLRPRTLDLYRWLLKKHVTPYLGNAAVGKLSTAMIRQWRADLLGNGVSVSVAAKAYRLLRAVLMTAAEEDHILSHNPCRIRGAGDEHAQERPVLTVAQVFELADLVGRRPVGNVRKLKDNAYRLRFQRHGEMRTHPEVFTTRADAERALWKMGTDGRADRTHDRRFRALVLLATFASLRWGEVSALRRSDIDLGAGTVRIRVAFVERSTGGLVLGPPKSKAGRRTVGIPQAIVQALREHIATYVQDDPGALVFPGAKGGPLRRSGFNTRTRWVGVVKEMGVPGLHFHDLRHTGNMLAAESGVGLKDLMARMGHDNVRAAMIYQHAVRGADKAITDAIDRQLEKRDDDEDGSAGVLAPVG</sequence>
<feature type="compositionally biased region" description="Basic residues" evidence="6">
    <location>
        <begin position="1"/>
        <end position="10"/>
    </location>
</feature>
<protein>
    <recommendedName>
        <fullName evidence="11">Site-specific integrase</fullName>
    </recommendedName>
</protein>
<feature type="domain" description="Core-binding (CB)" evidence="8">
    <location>
        <begin position="68"/>
        <end position="149"/>
    </location>
</feature>
<dbReference type="GO" id="GO:0006310">
    <property type="term" value="P:DNA recombination"/>
    <property type="evidence" value="ECO:0007669"/>
    <property type="project" value="UniProtKB-KW"/>
</dbReference>
<dbReference type="Pfam" id="PF14659">
    <property type="entry name" value="Phage_int_SAM_3"/>
    <property type="match status" value="1"/>
</dbReference>
<dbReference type="InterPro" id="IPR050090">
    <property type="entry name" value="Tyrosine_recombinase_XerCD"/>
</dbReference>
<evidence type="ECO:0000256" key="3">
    <source>
        <dbReference type="ARBA" id="ARBA00023125"/>
    </source>
</evidence>
<keyword evidence="2" id="KW-0229">DNA integration</keyword>
<dbReference type="PROSITE" id="PS51898">
    <property type="entry name" value="TYR_RECOMBINASE"/>
    <property type="match status" value="1"/>
</dbReference>
<keyword evidence="10" id="KW-1185">Reference proteome</keyword>
<dbReference type="RefSeq" id="WP_086578619.1">
    <property type="nucleotide sequence ID" value="NZ_NGFP01000334.1"/>
</dbReference>
<evidence type="ECO:0000313" key="10">
    <source>
        <dbReference type="Proteomes" id="UP000194761"/>
    </source>
</evidence>
<dbReference type="InterPro" id="IPR011010">
    <property type="entry name" value="DNA_brk_join_enz"/>
</dbReference>
<evidence type="ECO:0008006" key="11">
    <source>
        <dbReference type="Google" id="ProtNLM"/>
    </source>
</evidence>
<dbReference type="Pfam" id="PF00589">
    <property type="entry name" value="Phage_integrase"/>
    <property type="match status" value="1"/>
</dbReference>
<evidence type="ECO:0000259" key="7">
    <source>
        <dbReference type="PROSITE" id="PS51898"/>
    </source>
</evidence>
<name>A0A243QQC4_9ACTN</name>
<comment type="similarity">
    <text evidence="1">Belongs to the 'phage' integrase family.</text>
</comment>
<dbReference type="InterPro" id="IPR002104">
    <property type="entry name" value="Integrase_catalytic"/>
</dbReference>
<dbReference type="InterPro" id="IPR010998">
    <property type="entry name" value="Integrase_recombinase_N"/>
</dbReference>
<accession>A0A243QQC4</accession>
<feature type="compositionally biased region" description="Basic and acidic residues" evidence="6">
    <location>
        <begin position="28"/>
        <end position="40"/>
    </location>
</feature>
<keyword evidence="3 5" id="KW-0238">DNA-binding</keyword>
<gene>
    <name evidence="9" type="ORF">CA984_40255</name>
</gene>
<feature type="domain" description="Tyr recombinase" evidence="7">
    <location>
        <begin position="216"/>
        <end position="417"/>
    </location>
</feature>
<evidence type="ECO:0000256" key="5">
    <source>
        <dbReference type="PROSITE-ProRule" id="PRU01248"/>
    </source>
</evidence>
<organism evidence="9 10">
    <name type="scientific">Streptosporangium minutum</name>
    <dbReference type="NCBI Taxonomy" id="569862"/>
    <lineage>
        <taxon>Bacteria</taxon>
        <taxon>Bacillati</taxon>
        <taxon>Actinomycetota</taxon>
        <taxon>Actinomycetes</taxon>
        <taxon>Streptosporangiales</taxon>
        <taxon>Streptosporangiaceae</taxon>
        <taxon>Streptosporangium</taxon>
    </lineage>
</organism>
<dbReference type="EMBL" id="NGFP01000334">
    <property type="protein sequence ID" value="OUC84317.1"/>
    <property type="molecule type" value="Genomic_DNA"/>
</dbReference>
<dbReference type="PANTHER" id="PTHR30349">
    <property type="entry name" value="PHAGE INTEGRASE-RELATED"/>
    <property type="match status" value="1"/>
</dbReference>
<dbReference type="GO" id="GO:0003677">
    <property type="term" value="F:DNA binding"/>
    <property type="evidence" value="ECO:0007669"/>
    <property type="project" value="UniProtKB-UniRule"/>
</dbReference>
<dbReference type="Gene3D" id="1.10.443.10">
    <property type="entry name" value="Intergrase catalytic core"/>
    <property type="match status" value="1"/>
</dbReference>
<dbReference type="InterPro" id="IPR013762">
    <property type="entry name" value="Integrase-like_cat_sf"/>
</dbReference>
<dbReference type="Gene3D" id="1.10.150.130">
    <property type="match status" value="1"/>
</dbReference>
<evidence type="ECO:0000313" key="9">
    <source>
        <dbReference type="EMBL" id="OUC84317.1"/>
    </source>
</evidence>
<evidence type="ECO:0000256" key="2">
    <source>
        <dbReference type="ARBA" id="ARBA00022908"/>
    </source>
</evidence>
<dbReference type="CDD" id="cd01189">
    <property type="entry name" value="INT_ICEBs1_C_like"/>
    <property type="match status" value="1"/>
</dbReference>
<evidence type="ECO:0000256" key="6">
    <source>
        <dbReference type="SAM" id="MobiDB-lite"/>
    </source>
</evidence>
<reference evidence="9 10" key="1">
    <citation type="submission" date="2017-05" db="EMBL/GenBank/DDBJ databases">
        <title>Biotechnological potential of actinobacteria isolated from South African environments.</title>
        <authorList>
            <person name="Le Roes-Hill M."/>
            <person name="Prins A."/>
            <person name="Durrell K.A."/>
        </authorList>
    </citation>
    <scope>NUCLEOTIDE SEQUENCE [LARGE SCALE GENOMIC DNA]</scope>
    <source>
        <strain evidence="9">M26</strain>
    </source>
</reference>
<dbReference type="Pfam" id="PF26003">
    <property type="entry name" value="Integrase_N_phage"/>
    <property type="match status" value="1"/>
</dbReference>
<feature type="region of interest" description="Disordered" evidence="6">
    <location>
        <begin position="1"/>
        <end position="40"/>
    </location>
</feature>
<dbReference type="SUPFAM" id="SSF56349">
    <property type="entry name" value="DNA breaking-rejoining enzymes"/>
    <property type="match status" value="1"/>
</dbReference>
<evidence type="ECO:0000256" key="1">
    <source>
        <dbReference type="ARBA" id="ARBA00008857"/>
    </source>
</evidence>
<dbReference type="PANTHER" id="PTHR30349:SF64">
    <property type="entry name" value="PROPHAGE INTEGRASE INTD-RELATED"/>
    <property type="match status" value="1"/>
</dbReference>